<feature type="transmembrane region" description="Helical" evidence="1">
    <location>
        <begin position="12"/>
        <end position="35"/>
    </location>
</feature>
<comment type="caution">
    <text evidence="2">The sequence shown here is derived from an EMBL/GenBank/DDBJ whole genome shotgun (WGS) entry which is preliminary data.</text>
</comment>
<dbReference type="Proteomes" id="UP000297322">
    <property type="component" value="Unassembled WGS sequence"/>
</dbReference>
<keyword evidence="1" id="KW-0812">Transmembrane</keyword>
<reference evidence="2 3" key="1">
    <citation type="submission" date="2019-03" db="EMBL/GenBank/DDBJ databases">
        <title>Biocontrol and xenobiotic degradation properties of endophytic Pseudomonas fluorescens strain BRZ63.</title>
        <authorList>
            <person name="Chlebek D.A."/>
            <person name="Pinski A."/>
            <person name="Zur J.P."/>
            <person name="Michalska J."/>
            <person name="Hupert-Kocurek K.T."/>
        </authorList>
    </citation>
    <scope>NUCLEOTIDE SEQUENCE [LARGE SCALE GENOMIC DNA]</scope>
    <source>
        <strain evidence="2 3">BRZ63</strain>
    </source>
</reference>
<protein>
    <submittedName>
        <fullName evidence="2">Uncharacterized protein</fullName>
    </submittedName>
</protein>
<dbReference type="AlphaFoldDB" id="A0A4Y9TC20"/>
<gene>
    <name evidence="2" type="ORF">E4T65_23985</name>
</gene>
<evidence type="ECO:0000313" key="2">
    <source>
        <dbReference type="EMBL" id="TFW40910.1"/>
    </source>
</evidence>
<evidence type="ECO:0000256" key="1">
    <source>
        <dbReference type="SAM" id="Phobius"/>
    </source>
</evidence>
<keyword evidence="1" id="KW-1133">Transmembrane helix</keyword>
<evidence type="ECO:0000313" key="3">
    <source>
        <dbReference type="Proteomes" id="UP000297322"/>
    </source>
</evidence>
<sequence>MPRPWCGVWGQPALLCLSLRLVVVAVAVAVVAVTLKRTARLAPVVAHGAGRPAVQRLGLLVALQVR</sequence>
<keyword evidence="1" id="KW-0472">Membrane</keyword>
<accession>A0A4Y9TC20</accession>
<dbReference type="EMBL" id="SPVI01000017">
    <property type="protein sequence ID" value="TFW40910.1"/>
    <property type="molecule type" value="Genomic_DNA"/>
</dbReference>
<organism evidence="2 3">
    <name type="scientific">Pseudomonas fluorescens</name>
    <dbReference type="NCBI Taxonomy" id="294"/>
    <lineage>
        <taxon>Bacteria</taxon>
        <taxon>Pseudomonadati</taxon>
        <taxon>Pseudomonadota</taxon>
        <taxon>Gammaproteobacteria</taxon>
        <taxon>Pseudomonadales</taxon>
        <taxon>Pseudomonadaceae</taxon>
        <taxon>Pseudomonas</taxon>
    </lineage>
</organism>
<name>A0A4Y9TC20_PSEFL</name>
<proteinExistence type="predicted"/>